<organism evidence="7 8">
    <name type="scientific">Azospirillum argentinense</name>
    <dbReference type="NCBI Taxonomy" id="2970906"/>
    <lineage>
        <taxon>Bacteria</taxon>
        <taxon>Pseudomonadati</taxon>
        <taxon>Pseudomonadota</taxon>
        <taxon>Alphaproteobacteria</taxon>
        <taxon>Rhodospirillales</taxon>
        <taxon>Azospirillaceae</taxon>
        <taxon>Azospirillum</taxon>
    </lineage>
</organism>
<keyword evidence="5" id="KW-1003">Cell membrane</keyword>
<comment type="subcellular location">
    <subcellularLocation>
        <location evidence="5">Cell inner membrane</location>
        <topology evidence="5">Multi-pass membrane protein</topology>
    </subcellularLocation>
    <subcellularLocation>
        <location evidence="1">Membrane</location>
        <topology evidence="1">Multi-pass membrane protein</topology>
    </subcellularLocation>
</comment>
<evidence type="ECO:0000259" key="6">
    <source>
        <dbReference type="PROSITE" id="PS51012"/>
    </source>
</evidence>
<dbReference type="KEGG" id="aare:D3093_06870"/>
<evidence type="ECO:0000256" key="3">
    <source>
        <dbReference type="ARBA" id="ARBA00022989"/>
    </source>
</evidence>
<evidence type="ECO:0000256" key="1">
    <source>
        <dbReference type="ARBA" id="ARBA00004141"/>
    </source>
</evidence>
<proteinExistence type="inferred from homology"/>
<dbReference type="GO" id="GO:0140359">
    <property type="term" value="F:ABC-type transporter activity"/>
    <property type="evidence" value="ECO:0007669"/>
    <property type="project" value="InterPro"/>
</dbReference>
<dbReference type="PRINTS" id="PR00164">
    <property type="entry name" value="ABC2TRNSPORT"/>
</dbReference>
<keyword evidence="5" id="KW-0813">Transport</keyword>
<protein>
    <recommendedName>
        <fullName evidence="5">Transport permease protein</fullName>
    </recommendedName>
</protein>
<keyword evidence="2 5" id="KW-0812">Transmembrane</keyword>
<keyword evidence="3 5" id="KW-1133">Transmembrane helix</keyword>
<gene>
    <name evidence="7" type="ORF">D3093_06870</name>
</gene>
<reference evidence="7 8" key="1">
    <citation type="submission" date="2018-09" db="EMBL/GenBank/DDBJ databases">
        <title>Whole genome based analysis of evolution and adaptive divergence in Indian and Brazilian strains of Azospirillum brasilense.</title>
        <authorList>
            <person name="Singh C."/>
            <person name="Tripathi A.K."/>
        </authorList>
    </citation>
    <scope>NUCLEOTIDE SEQUENCE [LARGE SCALE GENOMIC DNA]</scope>
    <source>
        <strain evidence="7 8">MTCC4035</strain>
    </source>
</reference>
<keyword evidence="4 5" id="KW-0472">Membrane</keyword>
<evidence type="ECO:0000313" key="7">
    <source>
        <dbReference type="EMBL" id="QCN94998.1"/>
    </source>
</evidence>
<dbReference type="InterPro" id="IPR047817">
    <property type="entry name" value="ABC2_TM_bact-type"/>
</dbReference>
<feature type="transmembrane region" description="Helical" evidence="5">
    <location>
        <begin position="184"/>
        <end position="204"/>
    </location>
</feature>
<dbReference type="AlphaFoldDB" id="A0A4D8PHF5"/>
<feature type="transmembrane region" description="Helical" evidence="5">
    <location>
        <begin position="117"/>
        <end position="143"/>
    </location>
</feature>
<dbReference type="Pfam" id="PF01061">
    <property type="entry name" value="ABC2_membrane"/>
    <property type="match status" value="1"/>
</dbReference>
<comment type="similarity">
    <text evidence="5">Belongs to the ABC-2 integral membrane protein family.</text>
</comment>
<dbReference type="RefSeq" id="WP_137114989.1">
    <property type="nucleotide sequence ID" value="NZ_CP032321.1"/>
</dbReference>
<evidence type="ECO:0000256" key="4">
    <source>
        <dbReference type="ARBA" id="ARBA00023136"/>
    </source>
</evidence>
<feature type="domain" description="ABC transmembrane type-2" evidence="6">
    <location>
        <begin position="32"/>
        <end position="263"/>
    </location>
</feature>
<feature type="transmembrane region" description="Helical" evidence="5">
    <location>
        <begin position="149"/>
        <end position="172"/>
    </location>
</feature>
<feature type="transmembrane region" description="Helical" evidence="5">
    <location>
        <begin position="241"/>
        <end position="260"/>
    </location>
</feature>
<feature type="transmembrane region" description="Helical" evidence="5">
    <location>
        <begin position="42"/>
        <end position="61"/>
    </location>
</feature>
<evidence type="ECO:0000256" key="5">
    <source>
        <dbReference type="RuleBase" id="RU361157"/>
    </source>
</evidence>
<dbReference type="PANTHER" id="PTHR43077">
    <property type="entry name" value="TRANSPORT PERMEASE YVFS-RELATED"/>
    <property type="match status" value="1"/>
</dbReference>
<name>A0A4D8PHF5_9PROT</name>
<sequence length="274" mass="30096">MTAPVHNGPAHYARALGGIVGREVLRFVHQRERFLSALVRPLLWLFVFAAGFRAALGIAITPPYETYIPYEVYIVPGLAGMVQLFNGMQSSLSMVYDREMGSMRMLLVSPLPRWFLLTAKLLAGTAVSILQVYAFLAVAWVYGVQAPPLGYLTVLPALVVSGLMLGALGMLLSSAIRQLENFAGVMNFVIFPTFFLSTALYPLWKMQEAGELLYFLCTVNPFSQAVELIRFALYREVNLPALGWTVLALALFLGGAVYGYNPAQGFLARKTGGE</sequence>
<dbReference type="PANTHER" id="PTHR43077:SF10">
    <property type="entry name" value="TRANSPORT PERMEASE PROTEIN"/>
    <property type="match status" value="1"/>
</dbReference>
<feature type="transmembrane region" description="Helical" evidence="5">
    <location>
        <begin position="73"/>
        <end position="96"/>
    </location>
</feature>
<dbReference type="InterPro" id="IPR000412">
    <property type="entry name" value="ABC_2_transport"/>
</dbReference>
<dbReference type="InterPro" id="IPR051328">
    <property type="entry name" value="T7SS_ABC-Transporter"/>
</dbReference>
<dbReference type="InterPro" id="IPR013525">
    <property type="entry name" value="ABC2_TM"/>
</dbReference>
<dbReference type="InterPro" id="IPR022403">
    <property type="entry name" value="Alc_ABC_transptr_permease"/>
</dbReference>
<evidence type="ECO:0000313" key="8">
    <source>
        <dbReference type="Proteomes" id="UP000298595"/>
    </source>
</evidence>
<dbReference type="PROSITE" id="PS51012">
    <property type="entry name" value="ABC_TM2"/>
    <property type="match status" value="1"/>
</dbReference>
<evidence type="ECO:0000256" key="2">
    <source>
        <dbReference type="ARBA" id="ARBA00022692"/>
    </source>
</evidence>
<dbReference type="GO" id="GO:0043190">
    <property type="term" value="C:ATP-binding cassette (ABC) transporter complex"/>
    <property type="evidence" value="ECO:0007669"/>
    <property type="project" value="InterPro"/>
</dbReference>
<dbReference type="NCBIfam" id="TIGR03861">
    <property type="entry name" value="phenyl_ABC_PedC"/>
    <property type="match status" value="1"/>
</dbReference>
<dbReference type="EMBL" id="CP032321">
    <property type="protein sequence ID" value="QCN94998.1"/>
    <property type="molecule type" value="Genomic_DNA"/>
</dbReference>
<accession>A0A4D8PHF5</accession>
<dbReference type="Proteomes" id="UP000298595">
    <property type="component" value="Chromosome"/>
</dbReference>
<dbReference type="PIRSF" id="PIRSF006648">
    <property type="entry name" value="DrrB"/>
    <property type="match status" value="1"/>
</dbReference>